<dbReference type="Pfam" id="PF13581">
    <property type="entry name" value="HATPase_c_2"/>
    <property type="match status" value="1"/>
</dbReference>
<evidence type="ECO:0000256" key="3">
    <source>
        <dbReference type="ARBA" id="ARBA00022553"/>
    </source>
</evidence>
<dbReference type="EC" id="2.7.13.3" evidence="2"/>
<gene>
    <name evidence="9" type="ORF">rosag_02170</name>
</gene>
<keyword evidence="7" id="KW-0175">Coiled coil</keyword>
<dbReference type="InterPro" id="IPR005467">
    <property type="entry name" value="His_kinase_dom"/>
</dbReference>
<dbReference type="Proteomes" id="UP001161325">
    <property type="component" value="Unassembled WGS sequence"/>
</dbReference>
<evidence type="ECO:0000313" key="9">
    <source>
        <dbReference type="EMBL" id="GLC23704.1"/>
    </source>
</evidence>
<keyword evidence="5" id="KW-0418">Kinase</keyword>
<evidence type="ECO:0000259" key="8">
    <source>
        <dbReference type="PROSITE" id="PS50109"/>
    </source>
</evidence>
<dbReference type="CDD" id="cd16922">
    <property type="entry name" value="HATPase_EvgS-ArcB-TorS-like"/>
    <property type="match status" value="1"/>
</dbReference>
<evidence type="ECO:0000256" key="5">
    <source>
        <dbReference type="ARBA" id="ARBA00022777"/>
    </source>
</evidence>
<reference evidence="9" key="1">
    <citation type="submission" date="2022-08" db="EMBL/GenBank/DDBJ databases">
        <title>Draft genome sequencing of Roseisolibacter agri AW1220.</title>
        <authorList>
            <person name="Tobiishi Y."/>
            <person name="Tonouchi A."/>
        </authorList>
    </citation>
    <scope>NUCLEOTIDE SEQUENCE</scope>
    <source>
        <strain evidence="9">AW1220</strain>
    </source>
</reference>
<dbReference type="InterPro" id="IPR003594">
    <property type="entry name" value="HATPase_dom"/>
</dbReference>
<evidence type="ECO:0000256" key="7">
    <source>
        <dbReference type="SAM" id="Coils"/>
    </source>
</evidence>
<proteinExistence type="predicted"/>
<dbReference type="InterPro" id="IPR050736">
    <property type="entry name" value="Sensor_HK_Regulatory"/>
</dbReference>
<dbReference type="CDD" id="cd00082">
    <property type="entry name" value="HisKA"/>
    <property type="match status" value="1"/>
</dbReference>
<keyword evidence="6" id="KW-0902">Two-component regulatory system</keyword>
<dbReference type="FunFam" id="3.30.565.10:FF:000006">
    <property type="entry name" value="Sensor histidine kinase WalK"/>
    <property type="match status" value="1"/>
</dbReference>
<keyword evidence="10" id="KW-1185">Reference proteome</keyword>
<evidence type="ECO:0000256" key="6">
    <source>
        <dbReference type="ARBA" id="ARBA00023012"/>
    </source>
</evidence>
<dbReference type="EMBL" id="BRXS01000001">
    <property type="protein sequence ID" value="GLC23704.1"/>
    <property type="molecule type" value="Genomic_DNA"/>
</dbReference>
<dbReference type="Gene3D" id="3.30.565.10">
    <property type="entry name" value="Histidine kinase-like ATPase, C-terminal domain"/>
    <property type="match status" value="2"/>
</dbReference>
<evidence type="ECO:0000256" key="4">
    <source>
        <dbReference type="ARBA" id="ARBA00022679"/>
    </source>
</evidence>
<dbReference type="SUPFAM" id="SSF55874">
    <property type="entry name" value="ATPase domain of HSP90 chaperone/DNA topoisomerase II/histidine kinase"/>
    <property type="match status" value="2"/>
</dbReference>
<dbReference type="PRINTS" id="PR00344">
    <property type="entry name" value="BCTRLSENSOR"/>
</dbReference>
<dbReference type="Gene3D" id="1.10.287.130">
    <property type="match status" value="1"/>
</dbReference>
<keyword evidence="4" id="KW-0808">Transferase</keyword>
<dbReference type="InterPro" id="IPR036097">
    <property type="entry name" value="HisK_dim/P_sf"/>
</dbReference>
<name>A0AA37PZK5_9BACT</name>
<keyword evidence="3" id="KW-0597">Phosphoprotein</keyword>
<accession>A0AA37PZK5</accession>
<organism evidence="9 10">
    <name type="scientific">Roseisolibacter agri</name>
    <dbReference type="NCBI Taxonomy" id="2014610"/>
    <lineage>
        <taxon>Bacteria</taxon>
        <taxon>Pseudomonadati</taxon>
        <taxon>Gemmatimonadota</taxon>
        <taxon>Gemmatimonadia</taxon>
        <taxon>Gemmatimonadales</taxon>
        <taxon>Gemmatimonadaceae</taxon>
        <taxon>Roseisolibacter</taxon>
    </lineage>
</organism>
<dbReference type="InterPro" id="IPR036890">
    <property type="entry name" value="HATPase_C_sf"/>
</dbReference>
<dbReference type="GO" id="GO:0000155">
    <property type="term" value="F:phosphorelay sensor kinase activity"/>
    <property type="evidence" value="ECO:0007669"/>
    <property type="project" value="InterPro"/>
</dbReference>
<comment type="caution">
    <text evidence="9">The sequence shown here is derived from an EMBL/GenBank/DDBJ whole genome shotgun (WGS) entry which is preliminary data.</text>
</comment>
<protein>
    <recommendedName>
        <fullName evidence="2">histidine kinase</fullName>
        <ecNumber evidence="2">2.7.13.3</ecNumber>
    </recommendedName>
</protein>
<dbReference type="PROSITE" id="PS50109">
    <property type="entry name" value="HIS_KIN"/>
    <property type="match status" value="1"/>
</dbReference>
<dbReference type="PANTHER" id="PTHR43711:SF31">
    <property type="entry name" value="HISTIDINE KINASE"/>
    <property type="match status" value="1"/>
</dbReference>
<dbReference type="SMART" id="SM00388">
    <property type="entry name" value="HisKA"/>
    <property type="match status" value="1"/>
</dbReference>
<dbReference type="SUPFAM" id="SSF47384">
    <property type="entry name" value="Homodimeric domain of signal transducing histidine kinase"/>
    <property type="match status" value="1"/>
</dbReference>
<dbReference type="Pfam" id="PF00512">
    <property type="entry name" value="HisKA"/>
    <property type="match status" value="1"/>
</dbReference>
<dbReference type="InterPro" id="IPR004358">
    <property type="entry name" value="Sig_transdc_His_kin-like_C"/>
</dbReference>
<sequence>MASDFRDDDVAPLLSLELRHDADVVLARQRAREAAALLGFDAQEQTRVATAVSEIARNAFRHAGGGRVELALDGLPRPDGGSAAHGPRLRARVIDAGPGIADVDAVLAGRTATAGAPPGLGILSARRLSDAFEITSAPGAGTRVTLARALPARAAAGLTRARAAAVAADLARRGADDPLQELARQNAELLRLMDAMRRREDEVERLNRELEETNRGVLALYAELDERAKELKRASELKSRFLSNVSHELRTPLTSILNISRLMLDHTPGGLPEEQRRQLGFVRTAAQSLGEIVNDLLDLAKIEAGRVDVRPARVDVAEFLGTLRGMFRAMVASEAVTLTFDEAPRLTLIADEGKLAQVLRNLISNALKYTERGEVRVSVVAGPSDTVAFRVADTGIGIAPEHQERVFEEFSQVEGPHQRRVKGTGLGLSLSRQLARLLGGTLTLESALGVGSTFTLTIPREDTRPGAPADALPGLPVVGVEPVLSTGEVAR</sequence>
<dbReference type="Pfam" id="PF02518">
    <property type="entry name" value="HATPase_c"/>
    <property type="match status" value="1"/>
</dbReference>
<evidence type="ECO:0000313" key="10">
    <source>
        <dbReference type="Proteomes" id="UP001161325"/>
    </source>
</evidence>
<dbReference type="SMART" id="SM00387">
    <property type="entry name" value="HATPase_c"/>
    <property type="match status" value="2"/>
</dbReference>
<dbReference type="RefSeq" id="WP_284348147.1">
    <property type="nucleotide sequence ID" value="NZ_BRXS01000001.1"/>
</dbReference>
<dbReference type="InterPro" id="IPR003661">
    <property type="entry name" value="HisK_dim/P_dom"/>
</dbReference>
<dbReference type="PANTHER" id="PTHR43711">
    <property type="entry name" value="TWO-COMPONENT HISTIDINE KINASE"/>
    <property type="match status" value="1"/>
</dbReference>
<feature type="coiled-coil region" evidence="7">
    <location>
        <begin position="179"/>
        <end position="227"/>
    </location>
</feature>
<evidence type="ECO:0000256" key="2">
    <source>
        <dbReference type="ARBA" id="ARBA00012438"/>
    </source>
</evidence>
<evidence type="ECO:0000256" key="1">
    <source>
        <dbReference type="ARBA" id="ARBA00000085"/>
    </source>
</evidence>
<feature type="domain" description="Histidine kinase" evidence="8">
    <location>
        <begin position="244"/>
        <end position="462"/>
    </location>
</feature>
<comment type="catalytic activity">
    <reaction evidence="1">
        <text>ATP + protein L-histidine = ADP + protein N-phospho-L-histidine.</text>
        <dbReference type="EC" id="2.7.13.3"/>
    </reaction>
</comment>
<dbReference type="AlphaFoldDB" id="A0AA37PZK5"/>